<protein>
    <submittedName>
        <fullName evidence="3">MCE family protein</fullName>
    </submittedName>
</protein>
<evidence type="ECO:0000313" key="3">
    <source>
        <dbReference type="EMBL" id="TXL57388.1"/>
    </source>
</evidence>
<name>A0A5C8NFS9_9ACTN</name>
<evidence type="ECO:0000259" key="1">
    <source>
        <dbReference type="Pfam" id="PF02470"/>
    </source>
</evidence>
<dbReference type="GO" id="GO:0051701">
    <property type="term" value="P:biological process involved in interaction with host"/>
    <property type="evidence" value="ECO:0007669"/>
    <property type="project" value="TreeGrafter"/>
</dbReference>
<dbReference type="PANTHER" id="PTHR33371">
    <property type="entry name" value="INTERMEMBRANE PHOSPHOLIPID TRANSPORT SYSTEM BINDING PROTEIN MLAD-RELATED"/>
    <property type="match status" value="1"/>
</dbReference>
<organism evidence="3 4">
    <name type="scientific">Aeromicrobium terrae</name>
    <dbReference type="NCBI Taxonomy" id="2498846"/>
    <lineage>
        <taxon>Bacteria</taxon>
        <taxon>Bacillati</taxon>
        <taxon>Actinomycetota</taxon>
        <taxon>Actinomycetes</taxon>
        <taxon>Propionibacteriales</taxon>
        <taxon>Nocardioidaceae</taxon>
        <taxon>Aeromicrobium</taxon>
    </lineage>
</organism>
<accession>A0A5C8NFS9</accession>
<reference evidence="3 4" key="1">
    <citation type="submission" date="2019-06" db="EMBL/GenBank/DDBJ databases">
        <title>Aeromicrobium sp. nov., isolated from a maize field.</title>
        <authorList>
            <person name="Lin S.-Y."/>
            <person name="Tsai C.-F."/>
            <person name="Young C.-C."/>
        </authorList>
    </citation>
    <scope>NUCLEOTIDE SEQUENCE [LARGE SCALE GENOMIC DNA]</scope>
    <source>
        <strain evidence="3 4">CC-CFT486</strain>
    </source>
</reference>
<dbReference type="Pfam" id="PF02470">
    <property type="entry name" value="MlaD"/>
    <property type="match status" value="1"/>
</dbReference>
<comment type="caution">
    <text evidence="3">The sequence shown here is derived from an EMBL/GenBank/DDBJ whole genome shotgun (WGS) entry which is preliminary data.</text>
</comment>
<dbReference type="InterPro" id="IPR003399">
    <property type="entry name" value="Mce/MlaD"/>
</dbReference>
<dbReference type="InterPro" id="IPR005693">
    <property type="entry name" value="Mce"/>
</dbReference>
<dbReference type="AlphaFoldDB" id="A0A5C8NFS9"/>
<dbReference type="NCBIfam" id="TIGR00996">
    <property type="entry name" value="Mtu_fam_mce"/>
    <property type="match status" value="1"/>
</dbReference>
<dbReference type="RefSeq" id="WP_147687321.1">
    <property type="nucleotide sequence ID" value="NZ_VDUX01000007.1"/>
</dbReference>
<proteinExistence type="predicted"/>
<dbReference type="PANTHER" id="PTHR33371:SF17">
    <property type="entry name" value="MCE-FAMILY PROTEIN MCE1B"/>
    <property type="match status" value="1"/>
</dbReference>
<dbReference type="OrthoDB" id="338143at2"/>
<dbReference type="GO" id="GO:0005576">
    <property type="term" value="C:extracellular region"/>
    <property type="evidence" value="ECO:0007669"/>
    <property type="project" value="TreeGrafter"/>
</dbReference>
<keyword evidence="4" id="KW-1185">Reference proteome</keyword>
<feature type="domain" description="Mce/MlaD" evidence="1">
    <location>
        <begin position="41"/>
        <end position="115"/>
    </location>
</feature>
<evidence type="ECO:0000259" key="2">
    <source>
        <dbReference type="Pfam" id="PF11887"/>
    </source>
</evidence>
<feature type="domain" description="Mammalian cell entry C-terminal" evidence="2">
    <location>
        <begin position="120"/>
        <end position="286"/>
    </location>
</feature>
<sequence length="339" mass="36628">MRIIRRHPLEVIGVVAFTVLSLFLTSLIANTLRQTGGGDRSTFVADFIDASGLQVGDEVRMAGVRVGRVDGRTLDGDHARITFSVASDQPMRTDTRARISYLNLLGQRYIALEPGAKPGRAMKEGDVIGVDRTAPALDLTELFNAFKPLFDALDPDDVNVLAREIVDAMQGQGPVVAHLTAQTADLTAHLADRDEIVTRVIDNVSVVMQSMSDHRDEISGVISGLHDLVGGLADDRKDVDAAITSMDRLTTGVRGLLDETADPLTSSVRSMQSVGTEMVDQLDEFRGATQKLPTMLDAYARSMSYGSWLSIYLCHVSIALPGLPIYTDKTGKLASGVCR</sequence>
<dbReference type="EMBL" id="VDUX01000007">
    <property type="protein sequence ID" value="TXL57388.1"/>
    <property type="molecule type" value="Genomic_DNA"/>
</dbReference>
<evidence type="ECO:0000313" key="4">
    <source>
        <dbReference type="Proteomes" id="UP000321571"/>
    </source>
</evidence>
<dbReference type="Proteomes" id="UP000321571">
    <property type="component" value="Unassembled WGS sequence"/>
</dbReference>
<gene>
    <name evidence="3" type="ORF">FHP06_13445</name>
</gene>
<dbReference type="InterPro" id="IPR052336">
    <property type="entry name" value="MlaD_Phospholipid_Transporter"/>
</dbReference>
<dbReference type="InterPro" id="IPR024516">
    <property type="entry name" value="Mce_C"/>
</dbReference>
<dbReference type="Pfam" id="PF11887">
    <property type="entry name" value="Mce4_CUP1"/>
    <property type="match status" value="1"/>
</dbReference>